<evidence type="ECO:0000259" key="2">
    <source>
        <dbReference type="Pfam" id="PF08666"/>
    </source>
</evidence>
<keyword evidence="1" id="KW-1133">Transmembrane helix</keyword>
<dbReference type="EMBL" id="CP041692">
    <property type="protein sequence ID" value="QDP94719.1"/>
    <property type="molecule type" value="Genomic_DNA"/>
</dbReference>
<reference evidence="3 4" key="1">
    <citation type="submission" date="2019-07" db="EMBL/GenBank/DDBJ databases">
        <title>Microlunatus dokdonensis sp. nov. isolated from the rhizospheric soil of the wild plant Elymus tsukushiensis.</title>
        <authorList>
            <person name="Ghim S.-Y."/>
            <person name="Hwang Y.-J."/>
            <person name="Son J.-S."/>
            <person name="Shin J.-H."/>
        </authorList>
    </citation>
    <scope>NUCLEOTIDE SEQUENCE [LARGE SCALE GENOMIC DNA]</scope>
    <source>
        <strain evidence="3 4">KUDC0627</strain>
    </source>
</reference>
<dbReference type="AlphaFoldDB" id="A0A516PU94"/>
<dbReference type="CDD" id="cd11614">
    <property type="entry name" value="SAF_CpaB_FlgA_like"/>
    <property type="match status" value="1"/>
</dbReference>
<evidence type="ECO:0000313" key="4">
    <source>
        <dbReference type="Proteomes" id="UP000319263"/>
    </source>
</evidence>
<feature type="domain" description="SAF" evidence="2">
    <location>
        <begin position="61"/>
        <end position="120"/>
    </location>
</feature>
<protein>
    <recommendedName>
        <fullName evidence="2">SAF domain-containing protein</fullName>
    </recommendedName>
</protein>
<dbReference type="RefSeq" id="WP_143984708.1">
    <property type="nucleotide sequence ID" value="NZ_CP041692.1"/>
</dbReference>
<dbReference type="KEGG" id="mik:FOE78_01225"/>
<accession>A0A516PU94</accession>
<evidence type="ECO:0000313" key="3">
    <source>
        <dbReference type="EMBL" id="QDP94719.1"/>
    </source>
</evidence>
<evidence type="ECO:0000256" key="1">
    <source>
        <dbReference type="SAM" id="Phobius"/>
    </source>
</evidence>
<dbReference type="Proteomes" id="UP000319263">
    <property type="component" value="Chromosome"/>
</dbReference>
<name>A0A516PU94_9ACTN</name>
<gene>
    <name evidence="3" type="ORF">FOE78_01225</name>
</gene>
<dbReference type="InterPro" id="IPR013974">
    <property type="entry name" value="SAF"/>
</dbReference>
<dbReference type="OrthoDB" id="3638307at2"/>
<proteinExistence type="predicted"/>
<keyword evidence="1" id="KW-0472">Membrane</keyword>
<organism evidence="3 4">
    <name type="scientific">Microlunatus elymi</name>
    <dbReference type="NCBI Taxonomy" id="2596828"/>
    <lineage>
        <taxon>Bacteria</taxon>
        <taxon>Bacillati</taxon>
        <taxon>Actinomycetota</taxon>
        <taxon>Actinomycetes</taxon>
        <taxon>Propionibacteriales</taxon>
        <taxon>Propionibacteriaceae</taxon>
        <taxon>Microlunatus</taxon>
    </lineage>
</organism>
<keyword evidence="4" id="KW-1185">Reference proteome</keyword>
<feature type="transmembrane region" description="Helical" evidence="1">
    <location>
        <begin position="34"/>
        <end position="53"/>
    </location>
</feature>
<keyword evidence="1" id="KW-0812">Transmembrane</keyword>
<dbReference type="Pfam" id="PF08666">
    <property type="entry name" value="SAF"/>
    <property type="match status" value="1"/>
</dbReference>
<sequence>MAIDERMPDTSTVPAAVPQLPVGPRVRTRRNPRWIALGIVAICLGALASFFLYSQLSESHQVVAIRHTVTRGTTIGADDLAVVSVGDIGGAQAVPADRLPSLVGQVAAYDLVAGSLLPADATTDNLPPAKSKSVVGIRVAIGRAPSGFLTPGSPIRLVVLPASAAGAGSADSDAAAPPVATAQPASGSDQLPTITAAVVSSERLDDGIYLNIELDARQAIDAAAYAAEDRVVVIRESER</sequence>